<proteinExistence type="predicted"/>
<dbReference type="EMBL" id="BAABHK010000007">
    <property type="protein sequence ID" value="GAA4629956.1"/>
    <property type="molecule type" value="Genomic_DNA"/>
</dbReference>
<comment type="caution">
    <text evidence="1">The sequence shown here is derived from an EMBL/GenBank/DDBJ whole genome shotgun (WGS) entry which is preliminary data.</text>
</comment>
<accession>A0ABP8UFI3</accession>
<dbReference type="RefSeq" id="WP_345433738.1">
    <property type="nucleotide sequence ID" value="NZ_BAABHK010000007.1"/>
</dbReference>
<evidence type="ECO:0000313" key="1">
    <source>
        <dbReference type="EMBL" id="GAA4629956.1"/>
    </source>
</evidence>
<evidence type="ECO:0000313" key="2">
    <source>
        <dbReference type="Proteomes" id="UP001501442"/>
    </source>
</evidence>
<organism evidence="1 2">
    <name type="scientific">Actinoallomurus vinaceus</name>
    <dbReference type="NCBI Taxonomy" id="1080074"/>
    <lineage>
        <taxon>Bacteria</taxon>
        <taxon>Bacillati</taxon>
        <taxon>Actinomycetota</taxon>
        <taxon>Actinomycetes</taxon>
        <taxon>Streptosporangiales</taxon>
        <taxon>Thermomonosporaceae</taxon>
        <taxon>Actinoallomurus</taxon>
    </lineage>
</organism>
<name>A0ABP8UFI3_9ACTN</name>
<keyword evidence="2" id="KW-1185">Reference proteome</keyword>
<gene>
    <name evidence="1" type="ORF">GCM10023196_053400</name>
</gene>
<sequence>MTGSPRIEARPVVDHLQYSETSLPRSGFTVRIGRGTEDRPALQIHDASGRLVDVAVAHSFVSVLLRGGVRSGRGEGLWALSWGQLTPGRDDVAVLFAGRSDAVQPVRPIIIAGAFWVAEAGGDFRTVSAAADGDRATRRLRPFH</sequence>
<reference evidence="2" key="1">
    <citation type="journal article" date="2019" name="Int. J. Syst. Evol. Microbiol.">
        <title>The Global Catalogue of Microorganisms (GCM) 10K type strain sequencing project: providing services to taxonomists for standard genome sequencing and annotation.</title>
        <authorList>
            <consortium name="The Broad Institute Genomics Platform"/>
            <consortium name="The Broad Institute Genome Sequencing Center for Infectious Disease"/>
            <person name="Wu L."/>
            <person name="Ma J."/>
        </authorList>
    </citation>
    <scope>NUCLEOTIDE SEQUENCE [LARGE SCALE GENOMIC DNA]</scope>
    <source>
        <strain evidence="2">JCM 17939</strain>
    </source>
</reference>
<dbReference type="Proteomes" id="UP001501442">
    <property type="component" value="Unassembled WGS sequence"/>
</dbReference>
<protein>
    <submittedName>
        <fullName evidence="1">Uncharacterized protein</fullName>
    </submittedName>
</protein>